<dbReference type="PRINTS" id="PR00839">
    <property type="entry name" value="V8PROTEASE"/>
</dbReference>
<reference evidence="5" key="1">
    <citation type="journal article" date="2023" name="Mol. Phylogenet. Evol.">
        <title>Genome-scale phylogeny and comparative genomics of the fungal order Sordariales.</title>
        <authorList>
            <person name="Hensen N."/>
            <person name="Bonometti L."/>
            <person name="Westerberg I."/>
            <person name="Brannstrom I.O."/>
            <person name="Guillou S."/>
            <person name="Cros-Aarteil S."/>
            <person name="Calhoun S."/>
            <person name="Haridas S."/>
            <person name="Kuo A."/>
            <person name="Mondo S."/>
            <person name="Pangilinan J."/>
            <person name="Riley R."/>
            <person name="LaButti K."/>
            <person name="Andreopoulos B."/>
            <person name="Lipzen A."/>
            <person name="Chen C."/>
            <person name="Yan M."/>
            <person name="Daum C."/>
            <person name="Ng V."/>
            <person name="Clum A."/>
            <person name="Steindorff A."/>
            <person name="Ohm R.A."/>
            <person name="Martin F."/>
            <person name="Silar P."/>
            <person name="Natvig D.O."/>
            <person name="Lalanne C."/>
            <person name="Gautier V."/>
            <person name="Ament-Velasquez S.L."/>
            <person name="Kruys A."/>
            <person name="Hutchinson M.I."/>
            <person name="Powell A.J."/>
            <person name="Barry K."/>
            <person name="Miller A.N."/>
            <person name="Grigoriev I.V."/>
            <person name="Debuchy R."/>
            <person name="Gladieux P."/>
            <person name="Hiltunen Thoren M."/>
            <person name="Johannesson H."/>
        </authorList>
    </citation>
    <scope>NUCLEOTIDE SEQUENCE</scope>
    <source>
        <strain evidence="5">CBS 232.78</strain>
    </source>
</reference>
<sequence>MCVSWLSRKEAWDEDCGGRGWKFQIDKITEENTPGYRWLSMIIHTKRDMFEILDTFEKFQLAVADLDTFPGTKTNTKFGITNSTYIKQHLSSPELQFCWFVSREPNHSPWVERTGWLAGSNTVVTAAHNLLHPKYGRAVAIRAWVAYQHASVKKEEPIRSARRAPLSLVQNAPKKGEDRLTVTGYSEDYEGGTRRHYATSDRMKWETAGNRIEHLLDTGPGKGKSPAQMRTIPGTTTLVPIGRGGNDLKRFSQLLEDTNKNKLVAHEQM</sequence>
<dbReference type="InterPro" id="IPR008256">
    <property type="entry name" value="Peptidase_S1B"/>
</dbReference>
<evidence type="ECO:0000256" key="3">
    <source>
        <dbReference type="ARBA" id="ARBA00022825"/>
    </source>
</evidence>
<dbReference type="EMBL" id="JAULSW010000005">
    <property type="protein sequence ID" value="KAK3380890.1"/>
    <property type="molecule type" value="Genomic_DNA"/>
</dbReference>
<name>A0AAE0TVH3_9PEZI</name>
<dbReference type="EC" id="3.4.21.-" evidence="4"/>
<comment type="similarity">
    <text evidence="4">Belongs to the peptidase S1B family.</text>
</comment>
<keyword evidence="3 4" id="KW-0720">Serine protease</keyword>
<dbReference type="AlphaFoldDB" id="A0AAE0TVH3"/>
<dbReference type="GO" id="GO:0008236">
    <property type="term" value="F:serine-type peptidase activity"/>
    <property type="evidence" value="ECO:0007669"/>
    <property type="project" value="UniProtKB-KW"/>
</dbReference>
<reference evidence="5" key="2">
    <citation type="submission" date="2023-06" db="EMBL/GenBank/DDBJ databases">
        <authorList>
            <consortium name="Lawrence Berkeley National Laboratory"/>
            <person name="Haridas S."/>
            <person name="Hensen N."/>
            <person name="Bonometti L."/>
            <person name="Westerberg I."/>
            <person name="Brannstrom I.O."/>
            <person name="Guillou S."/>
            <person name="Cros-Aarteil S."/>
            <person name="Calhoun S."/>
            <person name="Kuo A."/>
            <person name="Mondo S."/>
            <person name="Pangilinan J."/>
            <person name="Riley R."/>
            <person name="LaButti K."/>
            <person name="Andreopoulos B."/>
            <person name="Lipzen A."/>
            <person name="Chen C."/>
            <person name="Yanf M."/>
            <person name="Daum C."/>
            <person name="Ng V."/>
            <person name="Clum A."/>
            <person name="Steindorff A."/>
            <person name="Ohm R."/>
            <person name="Martin F."/>
            <person name="Silar P."/>
            <person name="Natvig D."/>
            <person name="Lalanne C."/>
            <person name="Gautier V."/>
            <person name="Ament-velasquez S.L."/>
            <person name="Kruys A."/>
            <person name="Hutchinson M.I."/>
            <person name="Powell A.J."/>
            <person name="Barry K."/>
            <person name="Miller A.N."/>
            <person name="Grigoriev I.V."/>
            <person name="Debuchy R."/>
            <person name="Gladieux P."/>
            <person name="Thoren M.H."/>
            <person name="Johannesson H."/>
        </authorList>
    </citation>
    <scope>NUCLEOTIDE SEQUENCE</scope>
    <source>
        <strain evidence="5">CBS 232.78</strain>
    </source>
</reference>
<gene>
    <name evidence="5" type="ORF">B0H63DRAFT_450280</name>
</gene>
<protein>
    <recommendedName>
        <fullName evidence="4">Serine protease</fullName>
        <ecNumber evidence="4">3.4.21.-</ecNumber>
    </recommendedName>
</protein>
<evidence type="ECO:0000256" key="1">
    <source>
        <dbReference type="ARBA" id="ARBA00022670"/>
    </source>
</evidence>
<evidence type="ECO:0000313" key="5">
    <source>
        <dbReference type="EMBL" id="KAK3380890.1"/>
    </source>
</evidence>
<proteinExistence type="inferred from homology"/>
<keyword evidence="6" id="KW-1185">Reference proteome</keyword>
<keyword evidence="2 4" id="KW-0378">Hydrolase</keyword>
<dbReference type="GO" id="GO:0006508">
    <property type="term" value="P:proteolysis"/>
    <property type="evidence" value="ECO:0007669"/>
    <property type="project" value="UniProtKB-KW"/>
</dbReference>
<evidence type="ECO:0000256" key="4">
    <source>
        <dbReference type="RuleBase" id="RU004296"/>
    </source>
</evidence>
<comment type="caution">
    <text evidence="5">The sequence shown here is derived from an EMBL/GenBank/DDBJ whole genome shotgun (WGS) entry which is preliminary data.</text>
</comment>
<dbReference type="Proteomes" id="UP001285441">
    <property type="component" value="Unassembled WGS sequence"/>
</dbReference>
<evidence type="ECO:0000256" key="2">
    <source>
        <dbReference type="ARBA" id="ARBA00022801"/>
    </source>
</evidence>
<keyword evidence="1 4" id="KW-0645">Protease</keyword>
<evidence type="ECO:0000313" key="6">
    <source>
        <dbReference type="Proteomes" id="UP001285441"/>
    </source>
</evidence>
<organism evidence="5 6">
    <name type="scientific">Podospora didyma</name>
    <dbReference type="NCBI Taxonomy" id="330526"/>
    <lineage>
        <taxon>Eukaryota</taxon>
        <taxon>Fungi</taxon>
        <taxon>Dikarya</taxon>
        <taxon>Ascomycota</taxon>
        <taxon>Pezizomycotina</taxon>
        <taxon>Sordariomycetes</taxon>
        <taxon>Sordariomycetidae</taxon>
        <taxon>Sordariales</taxon>
        <taxon>Podosporaceae</taxon>
        <taxon>Podospora</taxon>
    </lineage>
</organism>
<accession>A0AAE0TVH3</accession>